<evidence type="ECO:0000313" key="1">
    <source>
        <dbReference type="EMBL" id="CAB9522518.1"/>
    </source>
</evidence>
<dbReference type="Proteomes" id="UP001153069">
    <property type="component" value="Unassembled WGS sequence"/>
</dbReference>
<dbReference type="SUPFAM" id="SSF53720">
    <property type="entry name" value="ALDH-like"/>
    <property type="match status" value="1"/>
</dbReference>
<keyword evidence="2" id="KW-1185">Reference proteome</keyword>
<evidence type="ECO:0000313" key="2">
    <source>
        <dbReference type="Proteomes" id="UP001153069"/>
    </source>
</evidence>
<dbReference type="Gene3D" id="3.40.309.10">
    <property type="entry name" value="Aldehyde Dehydrogenase, Chain A, domain 2"/>
    <property type="match status" value="1"/>
</dbReference>
<protein>
    <submittedName>
        <fullName evidence="1">Aldehyde dehydrogenase</fullName>
    </submittedName>
</protein>
<gene>
    <name evidence="1" type="ORF">SEMRO_1311_G261750.1</name>
</gene>
<dbReference type="AlphaFoldDB" id="A0A9N8HPC0"/>
<organism evidence="1 2">
    <name type="scientific">Seminavis robusta</name>
    <dbReference type="NCBI Taxonomy" id="568900"/>
    <lineage>
        <taxon>Eukaryota</taxon>
        <taxon>Sar</taxon>
        <taxon>Stramenopiles</taxon>
        <taxon>Ochrophyta</taxon>
        <taxon>Bacillariophyta</taxon>
        <taxon>Bacillariophyceae</taxon>
        <taxon>Bacillariophycidae</taxon>
        <taxon>Naviculales</taxon>
        <taxon>Naviculaceae</taxon>
        <taxon>Seminavis</taxon>
    </lineage>
</organism>
<sequence length="532" mass="59476">MCKGATYDDKTEPVLPAVVEDSLRRLGENQAKWSGLSVAAKLELLEAMLQILTQEMTLDQEWKALADWTAETLMGLDLDGPEGQAVAVAEAVLPMVTIKAQMEKLIEGYKAALGTSDNMKHYDSKMKPQVHQPSGQVYLPVYPITPKDNFDLLGAGMNVEWWLDPEQVQKVDQAPKPFHMEPFKDNVDEGVLVVLGAGNQSFLTLVDILDGLFVRQRTVFCKHNPLRGAGLDPICRKLFRPLYEQNFLGSCLDLKTLEANSALVYHSDVTAIHMTGGKPTHDAVVWGSTKEEQETNKQNNTPKLQAEMSSELGCITPWIMSFEPNASYTKAELQHHAQILVMGVYSNASSNCLAPKVVVMAEEWPQREEFQKLVQAEWQKLELPVAYYPGCQDRWNRYREKYASAVEWHGAESSKEDRRLSPPLLNNGQHGTEAVVLPLLCVDLKVDLSTKAGRESARNEYAFQHEPFCPVLTFVTLQNNNTTTTYLETAVDLCNNYIFGTLSTSMSVPKSLEKTCGVEMAIANVAVRLRRH</sequence>
<name>A0A9N8HPC0_9STRA</name>
<dbReference type="InterPro" id="IPR016163">
    <property type="entry name" value="Ald_DH_C"/>
</dbReference>
<comment type="caution">
    <text evidence="1">The sequence shown here is derived from an EMBL/GenBank/DDBJ whole genome shotgun (WGS) entry which is preliminary data.</text>
</comment>
<reference evidence="1" key="1">
    <citation type="submission" date="2020-06" db="EMBL/GenBank/DDBJ databases">
        <authorList>
            <consortium name="Plant Systems Biology data submission"/>
        </authorList>
    </citation>
    <scope>NUCLEOTIDE SEQUENCE</scope>
    <source>
        <strain evidence="1">D6</strain>
    </source>
</reference>
<dbReference type="GO" id="GO:0016620">
    <property type="term" value="F:oxidoreductase activity, acting on the aldehyde or oxo group of donors, NAD or NADP as acceptor"/>
    <property type="evidence" value="ECO:0007669"/>
    <property type="project" value="InterPro"/>
</dbReference>
<dbReference type="EMBL" id="CAICTM010001309">
    <property type="protein sequence ID" value="CAB9522518.1"/>
    <property type="molecule type" value="Genomic_DNA"/>
</dbReference>
<accession>A0A9N8HPC0</accession>
<dbReference type="InterPro" id="IPR016161">
    <property type="entry name" value="Ald_DH/histidinol_DH"/>
</dbReference>
<proteinExistence type="predicted"/>
<dbReference type="OrthoDB" id="40137at2759"/>